<dbReference type="AlphaFoldDB" id="A0A6M0RCX3"/>
<dbReference type="RefSeq" id="WP_163695580.1">
    <property type="nucleotide sequence ID" value="NZ_QXHD01000001.1"/>
</dbReference>
<accession>A0A6M0RCX3</accession>
<reference evidence="1 2" key="1">
    <citation type="journal article" date="2020" name="Microb. Ecol.">
        <title>Ecogenomics of the Marine Benthic Filamentous Cyanobacterium Adonisia.</title>
        <authorList>
            <person name="Walter J.M."/>
            <person name="Coutinho F.H."/>
            <person name="Leomil L."/>
            <person name="Hargreaves P.I."/>
            <person name="Campeao M.E."/>
            <person name="Vieira V.V."/>
            <person name="Silva B.S."/>
            <person name="Fistarol G.O."/>
            <person name="Salomon P.S."/>
            <person name="Sawabe T."/>
            <person name="Mino S."/>
            <person name="Hosokawa M."/>
            <person name="Miyashita H."/>
            <person name="Maruyama F."/>
            <person name="van Verk M.C."/>
            <person name="Dutilh B.E."/>
            <person name="Thompson C.C."/>
            <person name="Thompson F.L."/>
        </authorList>
    </citation>
    <scope>NUCLEOTIDE SEQUENCE [LARGE SCALE GENOMIC DNA]</scope>
    <source>
        <strain evidence="1 2">CCMR0081</strain>
    </source>
</reference>
<keyword evidence="2" id="KW-1185">Reference proteome</keyword>
<sequence length="185" mass="20642">MMSELDGLPVASLMERYGVNRSQIYVRLDAIKKIDPSLVPVRRGRRSFVSSELLGHLDSIAALLQQGLTTDEAAEQALGARSKAMTQPDVWPDSLARQDSSDLSTRDLIGLLLASVQRPVVQPDRLAVFRDLQAIADHDWRPSTSQLCEILELSTISGNEFERYGFRFTRQGKNGTESAWKVEKV</sequence>
<name>A0A6M0RCX3_9CYAN</name>
<organism evidence="1 2">
    <name type="scientific">Adonisia turfae CCMR0081</name>
    <dbReference type="NCBI Taxonomy" id="2292702"/>
    <lineage>
        <taxon>Bacteria</taxon>
        <taxon>Bacillati</taxon>
        <taxon>Cyanobacteriota</taxon>
        <taxon>Adonisia</taxon>
        <taxon>Adonisia turfae</taxon>
    </lineage>
</organism>
<dbReference type="Proteomes" id="UP000481033">
    <property type="component" value="Unassembled WGS sequence"/>
</dbReference>
<evidence type="ECO:0000313" key="1">
    <source>
        <dbReference type="EMBL" id="NEZ54208.1"/>
    </source>
</evidence>
<comment type="caution">
    <text evidence="1">The sequence shown here is derived from an EMBL/GenBank/DDBJ whole genome shotgun (WGS) entry which is preliminary data.</text>
</comment>
<dbReference type="EMBL" id="QXHD01000001">
    <property type="protein sequence ID" value="NEZ54208.1"/>
    <property type="molecule type" value="Genomic_DNA"/>
</dbReference>
<proteinExistence type="predicted"/>
<gene>
    <name evidence="1" type="ORF">DXZ20_00500</name>
</gene>
<protein>
    <submittedName>
        <fullName evidence="1">Uncharacterized protein</fullName>
    </submittedName>
</protein>
<evidence type="ECO:0000313" key="2">
    <source>
        <dbReference type="Proteomes" id="UP000481033"/>
    </source>
</evidence>